<reference evidence="2" key="2">
    <citation type="submission" date="2023-05" db="EMBL/GenBank/DDBJ databases">
        <authorList>
            <consortium name="Lawrence Berkeley National Laboratory"/>
            <person name="Steindorff A."/>
            <person name="Hensen N."/>
            <person name="Bonometti L."/>
            <person name="Westerberg I."/>
            <person name="Brannstrom I.O."/>
            <person name="Guillou S."/>
            <person name="Cros-Aarteil S."/>
            <person name="Calhoun S."/>
            <person name="Haridas S."/>
            <person name="Kuo A."/>
            <person name="Mondo S."/>
            <person name="Pangilinan J."/>
            <person name="Riley R."/>
            <person name="Labutti K."/>
            <person name="Andreopoulos B."/>
            <person name="Lipzen A."/>
            <person name="Chen C."/>
            <person name="Yanf M."/>
            <person name="Daum C."/>
            <person name="Ng V."/>
            <person name="Clum A."/>
            <person name="Ohm R."/>
            <person name="Martin F."/>
            <person name="Silar P."/>
            <person name="Natvig D."/>
            <person name="Lalanne C."/>
            <person name="Gautier V."/>
            <person name="Ament-Velasquez S.L."/>
            <person name="Kruys A."/>
            <person name="Hutchinson M.I."/>
            <person name="Powell A.J."/>
            <person name="Barry K."/>
            <person name="Miller A.N."/>
            <person name="Grigoriev I.V."/>
            <person name="Debuchy R."/>
            <person name="Gladieux P."/>
            <person name="Thoren M.H."/>
            <person name="Johannesson H."/>
        </authorList>
    </citation>
    <scope>NUCLEOTIDE SEQUENCE</scope>
    <source>
        <strain evidence="2">CBS 757.83</strain>
    </source>
</reference>
<evidence type="ECO:0000313" key="2">
    <source>
        <dbReference type="EMBL" id="KAK4099449.1"/>
    </source>
</evidence>
<organism evidence="2 3">
    <name type="scientific">Parathielavia hyrcaniae</name>
    <dbReference type="NCBI Taxonomy" id="113614"/>
    <lineage>
        <taxon>Eukaryota</taxon>
        <taxon>Fungi</taxon>
        <taxon>Dikarya</taxon>
        <taxon>Ascomycota</taxon>
        <taxon>Pezizomycotina</taxon>
        <taxon>Sordariomycetes</taxon>
        <taxon>Sordariomycetidae</taxon>
        <taxon>Sordariales</taxon>
        <taxon>Chaetomiaceae</taxon>
        <taxon>Parathielavia</taxon>
    </lineage>
</organism>
<dbReference type="EMBL" id="MU863649">
    <property type="protein sequence ID" value="KAK4099449.1"/>
    <property type="molecule type" value="Genomic_DNA"/>
</dbReference>
<evidence type="ECO:0000313" key="3">
    <source>
        <dbReference type="Proteomes" id="UP001305647"/>
    </source>
</evidence>
<keyword evidence="3" id="KW-1185">Reference proteome</keyword>
<protein>
    <submittedName>
        <fullName evidence="2">Uncharacterized protein</fullName>
    </submittedName>
</protein>
<sequence>MWADTQSPDHPRKRFREEDCYEVSPGGPVGFTEHRSKRLQSLPLRTSPNSKRWMDRPIFPLSNSTLASSRQAQAVTPDEPMQEGMWADEPELAPADSSGNMPAGTFDSDMDMVDASEPAAGRQQAGLEGRPEFQEYPYRPTPSVTGRIPTPIHCSFAAQVRGNSWTGGNPIPMRGDALATTPEEPNAAAFARNGMVDVSAPQPSAAAAAAVLADWGTVQNRRLPSPISECGVEDSVESARMAPGSTSMCHGGGGGTPGPLGYLTHEHPLVAGLPPPRSSSAVEVRSGHREGTPAAAESCENSNAMDLESPGGAGGASPSPKKGHTRSKHTVNSWTALQPGMTRSFSIGYRADCEKCRNKVPGHFNHIIIS</sequence>
<name>A0AAN6T0E7_9PEZI</name>
<dbReference type="AlphaFoldDB" id="A0AAN6T0E7"/>
<gene>
    <name evidence="2" type="ORF">N658DRAFT_429995</name>
</gene>
<dbReference type="Proteomes" id="UP001305647">
    <property type="component" value="Unassembled WGS sequence"/>
</dbReference>
<feature type="region of interest" description="Disordered" evidence="1">
    <location>
        <begin position="1"/>
        <end position="57"/>
    </location>
</feature>
<feature type="region of interest" description="Disordered" evidence="1">
    <location>
        <begin position="272"/>
        <end position="335"/>
    </location>
</feature>
<accession>A0AAN6T0E7</accession>
<reference evidence="2" key="1">
    <citation type="journal article" date="2023" name="Mol. Phylogenet. Evol.">
        <title>Genome-scale phylogeny and comparative genomics of the fungal order Sordariales.</title>
        <authorList>
            <person name="Hensen N."/>
            <person name="Bonometti L."/>
            <person name="Westerberg I."/>
            <person name="Brannstrom I.O."/>
            <person name="Guillou S."/>
            <person name="Cros-Aarteil S."/>
            <person name="Calhoun S."/>
            <person name="Haridas S."/>
            <person name="Kuo A."/>
            <person name="Mondo S."/>
            <person name="Pangilinan J."/>
            <person name="Riley R."/>
            <person name="LaButti K."/>
            <person name="Andreopoulos B."/>
            <person name="Lipzen A."/>
            <person name="Chen C."/>
            <person name="Yan M."/>
            <person name="Daum C."/>
            <person name="Ng V."/>
            <person name="Clum A."/>
            <person name="Steindorff A."/>
            <person name="Ohm R.A."/>
            <person name="Martin F."/>
            <person name="Silar P."/>
            <person name="Natvig D.O."/>
            <person name="Lalanne C."/>
            <person name="Gautier V."/>
            <person name="Ament-Velasquez S.L."/>
            <person name="Kruys A."/>
            <person name="Hutchinson M.I."/>
            <person name="Powell A.J."/>
            <person name="Barry K."/>
            <person name="Miller A.N."/>
            <person name="Grigoriev I.V."/>
            <person name="Debuchy R."/>
            <person name="Gladieux P."/>
            <person name="Hiltunen Thoren M."/>
            <person name="Johannesson H."/>
        </authorList>
    </citation>
    <scope>NUCLEOTIDE SEQUENCE</scope>
    <source>
        <strain evidence="2">CBS 757.83</strain>
    </source>
</reference>
<evidence type="ECO:0000256" key="1">
    <source>
        <dbReference type="SAM" id="MobiDB-lite"/>
    </source>
</evidence>
<comment type="caution">
    <text evidence="2">The sequence shown here is derived from an EMBL/GenBank/DDBJ whole genome shotgun (WGS) entry which is preliminary data.</text>
</comment>
<proteinExistence type="predicted"/>
<feature type="compositionally biased region" description="Basic and acidic residues" evidence="1">
    <location>
        <begin position="7"/>
        <end position="18"/>
    </location>
</feature>